<proteinExistence type="predicted"/>
<name>A0A2R9ST25_9BACL</name>
<dbReference type="Proteomes" id="UP000003094">
    <property type="component" value="Unassembled WGS sequence"/>
</dbReference>
<comment type="caution">
    <text evidence="1">The sequence shown here is derived from an EMBL/GenBank/DDBJ whole genome shotgun (WGS) entry which is preliminary data.</text>
</comment>
<sequence length="92" mass="10273">MDIQSISEMIDTDWLRNLSNNYLHEKGIVTNWSCNSIGAVDKNFVTGGVYRISGTTEIDSGAQQSWSFILKVINPDPLRDGRRVDPSPFIGL</sequence>
<evidence type="ECO:0000313" key="1">
    <source>
        <dbReference type="EMBL" id="EFU40524.1"/>
    </source>
</evidence>
<gene>
    <name evidence="1" type="ORF">PVOR_19124</name>
</gene>
<reference evidence="1 2" key="1">
    <citation type="journal article" date="2010" name="BMC Genomics">
        <title>Genome sequence of the pattern forming Paenibacillus vortex bacterium reveals potential for thriving in complex environments.</title>
        <authorList>
            <person name="Sirota-Madi A."/>
            <person name="Olender T."/>
            <person name="Helman Y."/>
            <person name="Ingham C."/>
            <person name="Brainis I."/>
            <person name="Roth D."/>
            <person name="Hagi E."/>
            <person name="Brodsky L."/>
            <person name="Leshkowitz D."/>
            <person name="Galatenko V."/>
            <person name="Nikolaev V."/>
            <person name="Mugasimangalam R.C."/>
            <person name="Bransburg-Zabary S."/>
            <person name="Gutnick D.L."/>
            <person name="Lancet D."/>
            <person name="Ben-Jacob E."/>
        </authorList>
    </citation>
    <scope>NUCLEOTIDE SEQUENCE [LARGE SCALE GENOMIC DNA]</scope>
    <source>
        <strain evidence="1 2">V453</strain>
    </source>
</reference>
<accession>A0A2R9ST25</accession>
<evidence type="ECO:0000313" key="2">
    <source>
        <dbReference type="Proteomes" id="UP000003094"/>
    </source>
</evidence>
<organism evidence="1 2">
    <name type="scientific">Paenibacillus vortex V453</name>
    <dbReference type="NCBI Taxonomy" id="715225"/>
    <lineage>
        <taxon>Bacteria</taxon>
        <taxon>Bacillati</taxon>
        <taxon>Bacillota</taxon>
        <taxon>Bacilli</taxon>
        <taxon>Bacillales</taxon>
        <taxon>Paenibacillaceae</taxon>
        <taxon>Paenibacillus</taxon>
    </lineage>
</organism>
<dbReference type="RefSeq" id="WP_006210654.1">
    <property type="nucleotide sequence ID" value="NZ_ADHJ01000031.1"/>
</dbReference>
<keyword evidence="2" id="KW-1185">Reference proteome</keyword>
<dbReference type="AlphaFoldDB" id="A0A2R9ST25"/>
<dbReference type="EMBL" id="ADHJ01000031">
    <property type="protein sequence ID" value="EFU40524.1"/>
    <property type="molecule type" value="Genomic_DNA"/>
</dbReference>
<dbReference type="KEGG" id="pvo:PVOR_19124"/>
<protein>
    <submittedName>
        <fullName evidence="1">Uncharacterized protein</fullName>
    </submittedName>
</protein>